<dbReference type="SUPFAM" id="SSF54862">
    <property type="entry name" value="4Fe-4S ferredoxins"/>
    <property type="match status" value="1"/>
</dbReference>
<feature type="domain" description="4Fe-4S ferredoxin-type" evidence="5">
    <location>
        <begin position="104"/>
        <end position="133"/>
    </location>
</feature>
<evidence type="ECO:0000256" key="1">
    <source>
        <dbReference type="ARBA" id="ARBA00022485"/>
    </source>
</evidence>
<dbReference type="PROSITE" id="PS51379">
    <property type="entry name" value="4FE4S_FER_2"/>
    <property type="match status" value="2"/>
</dbReference>
<dbReference type="InterPro" id="IPR017896">
    <property type="entry name" value="4Fe4S_Fe-S-bd"/>
</dbReference>
<keyword evidence="2" id="KW-0479">Metal-binding</keyword>
<evidence type="ECO:0000256" key="2">
    <source>
        <dbReference type="ARBA" id="ARBA00022723"/>
    </source>
</evidence>
<dbReference type="GO" id="GO:0051539">
    <property type="term" value="F:4 iron, 4 sulfur cluster binding"/>
    <property type="evidence" value="ECO:0007669"/>
    <property type="project" value="UniProtKB-KW"/>
</dbReference>
<keyword evidence="1" id="KW-0004">4Fe-4S</keyword>
<organism evidence="6">
    <name type="scientific">marine sediment metagenome</name>
    <dbReference type="NCBI Taxonomy" id="412755"/>
    <lineage>
        <taxon>unclassified sequences</taxon>
        <taxon>metagenomes</taxon>
        <taxon>ecological metagenomes</taxon>
    </lineage>
</organism>
<dbReference type="EMBL" id="BARW01007027">
    <property type="protein sequence ID" value="GAI83833.1"/>
    <property type="molecule type" value="Genomic_DNA"/>
</dbReference>
<evidence type="ECO:0000259" key="5">
    <source>
        <dbReference type="PROSITE" id="PS51379"/>
    </source>
</evidence>
<protein>
    <recommendedName>
        <fullName evidence="5">4Fe-4S ferredoxin-type domain-containing protein</fullName>
    </recommendedName>
</protein>
<dbReference type="PANTHER" id="PTHR43687:SF1">
    <property type="entry name" value="FERREDOXIN III"/>
    <property type="match status" value="1"/>
</dbReference>
<dbReference type="GO" id="GO:0046872">
    <property type="term" value="F:metal ion binding"/>
    <property type="evidence" value="ECO:0007669"/>
    <property type="project" value="UniProtKB-KW"/>
</dbReference>
<feature type="non-terminal residue" evidence="6">
    <location>
        <position position="1"/>
    </location>
</feature>
<comment type="caution">
    <text evidence="6">The sequence shown here is derived from an EMBL/GenBank/DDBJ whole genome shotgun (WGS) entry which is preliminary data.</text>
</comment>
<keyword evidence="4" id="KW-0411">Iron-sulfur</keyword>
<dbReference type="InterPro" id="IPR050572">
    <property type="entry name" value="Fe-S_Ferredoxin"/>
</dbReference>
<gene>
    <name evidence="6" type="ORF">S12H4_14705</name>
</gene>
<dbReference type="PROSITE" id="PS00198">
    <property type="entry name" value="4FE4S_FER_1"/>
    <property type="match status" value="1"/>
</dbReference>
<dbReference type="PANTHER" id="PTHR43687">
    <property type="entry name" value="ADENYLYLSULFATE REDUCTASE, BETA SUBUNIT"/>
    <property type="match status" value="1"/>
</dbReference>
<dbReference type="InterPro" id="IPR017900">
    <property type="entry name" value="4Fe4S_Fe_S_CS"/>
</dbReference>
<feature type="domain" description="4Fe-4S ferredoxin-type" evidence="5">
    <location>
        <begin position="75"/>
        <end position="103"/>
    </location>
</feature>
<evidence type="ECO:0000256" key="4">
    <source>
        <dbReference type="ARBA" id="ARBA00023014"/>
    </source>
</evidence>
<keyword evidence="3" id="KW-0408">Iron</keyword>
<evidence type="ECO:0000256" key="3">
    <source>
        <dbReference type="ARBA" id="ARBA00023004"/>
    </source>
</evidence>
<dbReference type="Pfam" id="PF14697">
    <property type="entry name" value="Fer4_21"/>
    <property type="match status" value="1"/>
</dbReference>
<name>X1RT53_9ZZZZ</name>
<accession>X1RT53</accession>
<dbReference type="AlphaFoldDB" id="X1RT53"/>
<proteinExistence type="predicted"/>
<sequence length="148" mass="16243">AKFAIDQSFAKKISKEEALKILKEAEDLGLIHKTFHVKGDPFMEELAICNYCRCCCQNLQAFYNGASPTHTYTSYIAHVSEIDCVGCGTCLELCPMDAIDLEEATAIVNEERCIGCGVCANNCPEDAIELQRTGLRKVFIPAPKVSTS</sequence>
<reference evidence="6" key="1">
    <citation type="journal article" date="2014" name="Front. Microbiol.">
        <title>High frequency of phylogenetically diverse reductive dehalogenase-homologous genes in deep subseafloor sedimentary metagenomes.</title>
        <authorList>
            <person name="Kawai M."/>
            <person name="Futagami T."/>
            <person name="Toyoda A."/>
            <person name="Takaki Y."/>
            <person name="Nishi S."/>
            <person name="Hori S."/>
            <person name="Arai W."/>
            <person name="Tsubouchi T."/>
            <person name="Morono Y."/>
            <person name="Uchiyama I."/>
            <person name="Ito T."/>
            <person name="Fujiyama A."/>
            <person name="Inagaki F."/>
            <person name="Takami H."/>
        </authorList>
    </citation>
    <scope>NUCLEOTIDE SEQUENCE</scope>
    <source>
        <strain evidence="6">Expedition CK06-06</strain>
    </source>
</reference>
<dbReference type="Gene3D" id="3.30.70.20">
    <property type="match status" value="2"/>
</dbReference>
<evidence type="ECO:0000313" key="6">
    <source>
        <dbReference type="EMBL" id="GAI83833.1"/>
    </source>
</evidence>